<reference evidence="8 9" key="1">
    <citation type="submission" date="2021-01" db="EMBL/GenBank/DDBJ databases">
        <title>Whole genome shotgun sequence of Catellatospora bangladeshensis NBRC 107357.</title>
        <authorList>
            <person name="Komaki H."/>
            <person name="Tamura T."/>
        </authorList>
    </citation>
    <scope>NUCLEOTIDE SEQUENCE [LARGE SCALE GENOMIC DNA]</scope>
    <source>
        <strain evidence="8 9">NBRC 107357</strain>
    </source>
</reference>
<dbReference type="PANTHER" id="PTHR24045">
    <property type="match status" value="1"/>
</dbReference>
<proteinExistence type="inferred from homology"/>
<evidence type="ECO:0000259" key="5">
    <source>
        <dbReference type="Pfam" id="PF17101"/>
    </source>
</evidence>
<dbReference type="Pfam" id="PF17102">
    <property type="entry name" value="Stealth_CR3"/>
    <property type="match status" value="1"/>
</dbReference>
<keyword evidence="3" id="KW-0270">Exopolysaccharide synthesis</keyword>
<name>A0A8J3J9V7_9ACTN</name>
<evidence type="ECO:0000313" key="8">
    <source>
        <dbReference type="EMBL" id="GIF78839.1"/>
    </source>
</evidence>
<dbReference type="Pfam" id="PF17101">
    <property type="entry name" value="Stealth_CR1"/>
    <property type="match status" value="1"/>
</dbReference>
<dbReference type="Pfam" id="PF17103">
    <property type="entry name" value="Stealth_CR4"/>
    <property type="match status" value="1"/>
</dbReference>
<dbReference type="GO" id="GO:0000271">
    <property type="term" value="P:polysaccharide biosynthetic process"/>
    <property type="evidence" value="ECO:0007669"/>
    <property type="project" value="UniProtKB-KW"/>
</dbReference>
<keyword evidence="2" id="KW-0808">Transferase</keyword>
<evidence type="ECO:0000256" key="3">
    <source>
        <dbReference type="ARBA" id="ARBA00023169"/>
    </source>
</evidence>
<comment type="caution">
    <text evidence="8">The sequence shown here is derived from an EMBL/GenBank/DDBJ whole genome shotgun (WGS) entry which is preliminary data.</text>
</comment>
<evidence type="ECO:0000259" key="7">
    <source>
        <dbReference type="Pfam" id="PF17103"/>
    </source>
</evidence>
<dbReference type="InterPro" id="IPR031358">
    <property type="entry name" value="Stealth_CR1"/>
</dbReference>
<dbReference type="InterPro" id="IPR031356">
    <property type="entry name" value="Stealth_CR4"/>
</dbReference>
<feature type="domain" description="Stealth protein CR2 conserved region 2" evidence="4">
    <location>
        <begin position="261"/>
        <end position="366"/>
    </location>
</feature>
<feature type="domain" description="Stealth protein CR1 conserved region 1" evidence="5">
    <location>
        <begin position="220"/>
        <end position="245"/>
    </location>
</feature>
<dbReference type="RefSeq" id="WP_203740559.1">
    <property type="nucleotide sequence ID" value="NZ_BONF01000002.1"/>
</dbReference>
<organism evidence="8 9">
    <name type="scientific">Catellatospora bangladeshensis</name>
    <dbReference type="NCBI Taxonomy" id="310355"/>
    <lineage>
        <taxon>Bacteria</taxon>
        <taxon>Bacillati</taxon>
        <taxon>Actinomycetota</taxon>
        <taxon>Actinomycetes</taxon>
        <taxon>Micromonosporales</taxon>
        <taxon>Micromonosporaceae</taxon>
        <taxon>Catellatospora</taxon>
    </lineage>
</organism>
<evidence type="ECO:0000313" key="9">
    <source>
        <dbReference type="Proteomes" id="UP000601223"/>
    </source>
</evidence>
<dbReference type="EMBL" id="BONF01000002">
    <property type="protein sequence ID" value="GIF78839.1"/>
    <property type="molecule type" value="Genomic_DNA"/>
</dbReference>
<dbReference type="InterPro" id="IPR047141">
    <property type="entry name" value="Stealth"/>
</dbReference>
<dbReference type="PANTHER" id="PTHR24045:SF0">
    <property type="entry name" value="N-ACETYLGLUCOSAMINE-1-PHOSPHOTRANSFERASE SUBUNITS ALPHA_BETA"/>
    <property type="match status" value="1"/>
</dbReference>
<comment type="similarity">
    <text evidence="1">Belongs to the stealth family.</text>
</comment>
<feature type="domain" description="Stealth protein CR4 conserved region 4" evidence="7">
    <location>
        <begin position="489"/>
        <end position="534"/>
    </location>
</feature>
<gene>
    <name evidence="8" type="ORF">Cba03nite_01880</name>
</gene>
<feature type="domain" description="Stealth protein CR3 conserved region 3" evidence="6">
    <location>
        <begin position="412"/>
        <end position="459"/>
    </location>
</feature>
<evidence type="ECO:0000256" key="2">
    <source>
        <dbReference type="ARBA" id="ARBA00022679"/>
    </source>
</evidence>
<dbReference type="InterPro" id="IPR021520">
    <property type="entry name" value="Stealth_CR2"/>
</dbReference>
<sequence>MKQIVKRLLPRPALRAAAFRLPLRQRVRIAKLLAGGPVRTRGPVAPAASSPARAWHDNLQTVTGLLDAAGLDYFCVPHTDPKRSAVAVAAEHRAAVLRLLRGQGAAQVVRTLDTAGRRVSPQRCAVVQVHRAGTGRAGAPQLDGAYACEIEFWATVKDKGWQAPRQVGPRAHKVGTVLSVDNPVQYVPAERLSAFMPRDGEPRYRSRAVYAEPGPTDVRFPIDVVYTWVDGDDPAWRIRKAQALGEDPDDSFAGLATNASRFTSRDELLYSMRSLHAFAPWVNHIYLVTDDQTPSWLDLDSAYVTLVSHKEIFGDVGRLPTFNSHAIESRLHRVPGLAEHFLYFNDDMILGRPVLPTQFFFANGVAKFFPSSSLVDVNPPAPADAPVDVAAKNNRRLLQERFGTQLYQKMRHVPYPLLRSVLEEIETELHVESHATASHQFRDRGDLSIPSSLAHYWAHSTGRSVPGSISHTYIDLGRLIAPVMLARLVRQRNVDVFCLNDTDSAVADLAEQAGMVRDFMESYFPFHAPWELSGRMDLTQRTRQPEPAGAPARG</sequence>
<dbReference type="Proteomes" id="UP000601223">
    <property type="component" value="Unassembled WGS sequence"/>
</dbReference>
<evidence type="ECO:0000259" key="6">
    <source>
        <dbReference type="Pfam" id="PF17102"/>
    </source>
</evidence>
<keyword evidence="9" id="KW-1185">Reference proteome</keyword>
<evidence type="ECO:0000259" key="4">
    <source>
        <dbReference type="Pfam" id="PF11380"/>
    </source>
</evidence>
<dbReference type="GO" id="GO:0016772">
    <property type="term" value="F:transferase activity, transferring phosphorus-containing groups"/>
    <property type="evidence" value="ECO:0007669"/>
    <property type="project" value="InterPro"/>
</dbReference>
<evidence type="ECO:0000256" key="1">
    <source>
        <dbReference type="ARBA" id="ARBA00007583"/>
    </source>
</evidence>
<protein>
    <submittedName>
        <fullName evidence="8">Exopolysaccharide phosphotransferase</fullName>
    </submittedName>
</protein>
<dbReference type="Pfam" id="PF11380">
    <property type="entry name" value="Stealth_CR2"/>
    <property type="match status" value="1"/>
</dbReference>
<dbReference type="AlphaFoldDB" id="A0A8J3J9V7"/>
<accession>A0A8J3J9V7</accession>
<dbReference type="InterPro" id="IPR031357">
    <property type="entry name" value="Stealth_CR3"/>
</dbReference>